<sequence length="319" mass="36762">MAIYNVSIVIRCCNEEEHIGRLLSGILQQTVRNVEIIVVDSGSTDATLSIAERYPVKIIKIQPEEFSFGRALNIGCEAASGPFIVIASAHVYPVYKDWLAKLLAPFADQQVALVYGKQRGNEMTKYFEHQVFARWFPEKSNLNQEHPFCNNANSAIRKDLWEKIPYDEELTGIEDIDWAKRAMTQGCRIAYIADAEIIHVHNESPERIFNRYRREAIALKRIFPHEQFSLGDFFKMYTSNVISDGFHAWHDHAFLRSIYGILVFRLMQFLGTYRGFSQHSAVTSELKKTFYYPNGLKNSKKKSPDATSDRLINYSYKPL</sequence>
<comment type="cofactor">
    <cofactor evidence="1">
        <name>Mg(2+)</name>
        <dbReference type="ChEBI" id="CHEBI:18420"/>
    </cofactor>
</comment>
<evidence type="ECO:0000256" key="5">
    <source>
        <dbReference type="ARBA" id="ARBA00022842"/>
    </source>
</evidence>
<reference evidence="7 8" key="1">
    <citation type="submission" date="2016-10" db="EMBL/GenBank/DDBJ databases">
        <authorList>
            <person name="de Groot N.N."/>
        </authorList>
    </citation>
    <scope>NUCLEOTIDE SEQUENCE [LARGE SCALE GENOMIC DNA]</scope>
    <source>
        <strain evidence="7 8">DSM 8423</strain>
    </source>
</reference>
<organism evidence="7 8">
    <name type="scientific">Syntrophus gentianae</name>
    <dbReference type="NCBI Taxonomy" id="43775"/>
    <lineage>
        <taxon>Bacteria</taxon>
        <taxon>Pseudomonadati</taxon>
        <taxon>Thermodesulfobacteriota</taxon>
        <taxon>Syntrophia</taxon>
        <taxon>Syntrophales</taxon>
        <taxon>Syntrophaceae</taxon>
        <taxon>Syntrophus</taxon>
    </lineage>
</organism>
<dbReference type="InterPro" id="IPR001173">
    <property type="entry name" value="Glyco_trans_2-like"/>
</dbReference>
<dbReference type="InterPro" id="IPR050256">
    <property type="entry name" value="Glycosyltransferase_2"/>
</dbReference>
<gene>
    <name evidence="7" type="ORF">SAMN04489760_109115</name>
</gene>
<dbReference type="GO" id="GO:0016757">
    <property type="term" value="F:glycosyltransferase activity"/>
    <property type="evidence" value="ECO:0007669"/>
    <property type="project" value="UniProtKB-KW"/>
</dbReference>
<dbReference type="Proteomes" id="UP000198744">
    <property type="component" value="Unassembled WGS sequence"/>
</dbReference>
<evidence type="ECO:0000313" key="8">
    <source>
        <dbReference type="Proteomes" id="UP000198744"/>
    </source>
</evidence>
<dbReference type="Pfam" id="PF00535">
    <property type="entry name" value="Glycos_transf_2"/>
    <property type="match status" value="1"/>
</dbReference>
<comment type="similarity">
    <text evidence="2">Belongs to the glycosyltransferase 2 family.</text>
</comment>
<proteinExistence type="inferred from homology"/>
<accession>A0A1H7X7W1</accession>
<evidence type="ECO:0000313" key="7">
    <source>
        <dbReference type="EMBL" id="SEM29763.1"/>
    </source>
</evidence>
<protein>
    <submittedName>
        <fullName evidence="7">Glycosyl transferase family 2</fullName>
    </submittedName>
</protein>
<evidence type="ECO:0000256" key="2">
    <source>
        <dbReference type="ARBA" id="ARBA00006739"/>
    </source>
</evidence>
<keyword evidence="4 7" id="KW-0808">Transferase</keyword>
<dbReference type="PANTHER" id="PTHR48090:SF10">
    <property type="entry name" value="GLUCOSYL-3-PHOSPHOGLYCERATE SYNTHASE"/>
    <property type="match status" value="1"/>
</dbReference>
<name>A0A1H7X7W1_9BACT</name>
<evidence type="ECO:0000259" key="6">
    <source>
        <dbReference type="Pfam" id="PF00535"/>
    </source>
</evidence>
<dbReference type="Gene3D" id="3.90.550.10">
    <property type="entry name" value="Spore Coat Polysaccharide Biosynthesis Protein SpsA, Chain A"/>
    <property type="match status" value="1"/>
</dbReference>
<dbReference type="AlphaFoldDB" id="A0A1H7X7W1"/>
<dbReference type="RefSeq" id="WP_217638922.1">
    <property type="nucleotide sequence ID" value="NZ_FOBS01000009.1"/>
</dbReference>
<dbReference type="SUPFAM" id="SSF53448">
    <property type="entry name" value="Nucleotide-diphospho-sugar transferases"/>
    <property type="match status" value="1"/>
</dbReference>
<dbReference type="InterPro" id="IPR029044">
    <property type="entry name" value="Nucleotide-diphossugar_trans"/>
</dbReference>
<keyword evidence="5" id="KW-0460">Magnesium</keyword>
<evidence type="ECO:0000256" key="1">
    <source>
        <dbReference type="ARBA" id="ARBA00001946"/>
    </source>
</evidence>
<keyword evidence="8" id="KW-1185">Reference proteome</keyword>
<evidence type="ECO:0000256" key="3">
    <source>
        <dbReference type="ARBA" id="ARBA00022676"/>
    </source>
</evidence>
<feature type="domain" description="Glycosyltransferase 2-like" evidence="6">
    <location>
        <begin position="7"/>
        <end position="162"/>
    </location>
</feature>
<keyword evidence="3" id="KW-0328">Glycosyltransferase</keyword>
<dbReference type="PANTHER" id="PTHR48090">
    <property type="entry name" value="UNDECAPRENYL-PHOSPHATE 4-DEOXY-4-FORMAMIDO-L-ARABINOSE TRANSFERASE-RELATED"/>
    <property type="match status" value="1"/>
</dbReference>
<evidence type="ECO:0000256" key="4">
    <source>
        <dbReference type="ARBA" id="ARBA00022679"/>
    </source>
</evidence>
<dbReference type="STRING" id="43775.SAMN04489760_109115"/>
<dbReference type="EMBL" id="FOBS01000009">
    <property type="protein sequence ID" value="SEM29763.1"/>
    <property type="molecule type" value="Genomic_DNA"/>
</dbReference>